<dbReference type="Gene3D" id="1.10.555.10">
    <property type="entry name" value="Rho GTPase activation protein"/>
    <property type="match status" value="1"/>
</dbReference>
<feature type="compositionally biased region" description="Polar residues" evidence="2">
    <location>
        <begin position="181"/>
        <end position="192"/>
    </location>
</feature>
<feature type="compositionally biased region" description="Basic and acidic residues" evidence="2">
    <location>
        <begin position="629"/>
        <end position="638"/>
    </location>
</feature>
<keyword evidence="5" id="KW-1185">Reference proteome</keyword>
<dbReference type="SUPFAM" id="SSF48350">
    <property type="entry name" value="GTPase activation domain, GAP"/>
    <property type="match status" value="1"/>
</dbReference>
<dbReference type="STRING" id="1408163.A0A0F4YVP3"/>
<protein>
    <submittedName>
        <fullName evidence="4">Rho GTPase activator (Bem2)</fullName>
    </submittedName>
</protein>
<evidence type="ECO:0000256" key="2">
    <source>
        <dbReference type="SAM" id="MobiDB-lite"/>
    </source>
</evidence>
<dbReference type="GO" id="GO:0005938">
    <property type="term" value="C:cell cortex"/>
    <property type="evidence" value="ECO:0007669"/>
    <property type="project" value="UniProtKB-ARBA"/>
</dbReference>
<sequence length="670" mass="73304">MPSRQSTLPSLDLSSSNFKKSLKSPASQSADGLKVDSLSPLTPRSPKSSPSSPFANGSTIRPVTRRSKTESALIVPSSPKGGEEPPTPNFTSLPQYPASPKDSPKHNRDQSKSFFANLKASKSSHKISASESSGQSGENQPKSRGGSKDRAQPASKSDGSTSDPQESSGRTGNDKGENTSDDQNGPPQNPDSEQAPAPVSKKSKPRFANLLGRTRSIRVDDSQGAKLSTRRRPSNAALLKVEENGEQNDQEAAKTAPLRPDRAFKDAAGSAIRNRSADRPAAASHSGGKKERSHGASLVTSASLSQVSGASAALFNNLKQSSTEAADRLGKAGKGFLGKITRSGSTNEREAITDDNYVCSVINLPLIEQTRRTRISKRLEDCKDKTEYWMPALPYRCIDYLNFKGCEEEGLYRVPGSGREVKYWQRRFDMEGDINLFDEPDLYDINTIGSMFKAWLRELPDELLPKETQARIAEQCSGATSAPQMLRDELSKLPPYNYYLLFAITCHLNLLHSYVEQNKMDYRNLCICFQPCMKIDAFCFQFLVCDWKNCWQGCWTEKEWLKAEQEYEAAVKAEAAAKAEKAGQGGKTEQTGKENGKSHSGPPNSSHESAIDERAVYSSGSSQSSESEETSKREESPKGRRPPPAKLENSHNRSVSQLPELGPPLSPIKI</sequence>
<keyword evidence="1" id="KW-0343">GTPase activation</keyword>
<reference evidence="4 5" key="1">
    <citation type="submission" date="2015-04" db="EMBL/GenBank/DDBJ databases">
        <authorList>
            <person name="Heijne W.H."/>
            <person name="Fedorova N.D."/>
            <person name="Nierman W.C."/>
            <person name="Vollebregt A.W."/>
            <person name="Zhao Z."/>
            <person name="Wu L."/>
            <person name="Kumar M."/>
            <person name="Stam H."/>
            <person name="van den Berg M.A."/>
            <person name="Pel H.J."/>
        </authorList>
    </citation>
    <scope>NUCLEOTIDE SEQUENCE [LARGE SCALE GENOMIC DNA]</scope>
    <source>
        <strain evidence="4 5">CBS 393.64</strain>
    </source>
</reference>
<dbReference type="GeneID" id="25316183"/>
<accession>A0A0F4YVP3</accession>
<dbReference type="InterPro" id="IPR000198">
    <property type="entry name" value="RhoGAP_dom"/>
</dbReference>
<dbReference type="OrthoDB" id="185175at2759"/>
<feature type="compositionally biased region" description="Basic and acidic residues" evidence="2">
    <location>
        <begin position="102"/>
        <end position="111"/>
    </location>
</feature>
<dbReference type="GO" id="GO:0007165">
    <property type="term" value="P:signal transduction"/>
    <property type="evidence" value="ECO:0007669"/>
    <property type="project" value="InterPro"/>
</dbReference>
<organism evidence="4 5">
    <name type="scientific">Rasamsonia emersonii (strain ATCC 16479 / CBS 393.64 / IMI 116815)</name>
    <dbReference type="NCBI Taxonomy" id="1408163"/>
    <lineage>
        <taxon>Eukaryota</taxon>
        <taxon>Fungi</taxon>
        <taxon>Dikarya</taxon>
        <taxon>Ascomycota</taxon>
        <taxon>Pezizomycotina</taxon>
        <taxon>Eurotiomycetes</taxon>
        <taxon>Eurotiomycetidae</taxon>
        <taxon>Eurotiales</taxon>
        <taxon>Trichocomaceae</taxon>
        <taxon>Rasamsonia</taxon>
    </lineage>
</organism>
<dbReference type="GO" id="GO:0005096">
    <property type="term" value="F:GTPase activator activity"/>
    <property type="evidence" value="ECO:0007669"/>
    <property type="project" value="UniProtKB-KW"/>
</dbReference>
<proteinExistence type="predicted"/>
<evidence type="ECO:0000313" key="5">
    <source>
        <dbReference type="Proteomes" id="UP000053958"/>
    </source>
</evidence>
<dbReference type="Proteomes" id="UP000053958">
    <property type="component" value="Unassembled WGS sequence"/>
</dbReference>
<gene>
    <name evidence="4" type="ORF">T310_3834</name>
</gene>
<dbReference type="EMBL" id="LASV01000156">
    <property type="protein sequence ID" value="KKA22150.1"/>
    <property type="molecule type" value="Genomic_DNA"/>
</dbReference>
<evidence type="ECO:0000313" key="4">
    <source>
        <dbReference type="EMBL" id="KKA22150.1"/>
    </source>
</evidence>
<dbReference type="Pfam" id="PF00620">
    <property type="entry name" value="RhoGAP"/>
    <property type="match status" value="1"/>
</dbReference>
<dbReference type="CDD" id="cd00159">
    <property type="entry name" value="RhoGAP"/>
    <property type="match status" value="1"/>
</dbReference>
<name>A0A0F4YVP3_RASE3</name>
<dbReference type="AlphaFoldDB" id="A0A0F4YVP3"/>
<feature type="compositionally biased region" description="Low complexity" evidence="2">
    <location>
        <begin position="37"/>
        <end position="53"/>
    </location>
</feature>
<dbReference type="RefSeq" id="XP_013328762.1">
    <property type="nucleotide sequence ID" value="XM_013473308.1"/>
</dbReference>
<feature type="region of interest" description="Disordered" evidence="2">
    <location>
        <begin position="1"/>
        <end position="300"/>
    </location>
</feature>
<evidence type="ECO:0000259" key="3">
    <source>
        <dbReference type="PROSITE" id="PS50238"/>
    </source>
</evidence>
<dbReference type="PANTHER" id="PTHR23176">
    <property type="entry name" value="RHO/RAC/CDC GTPASE-ACTIVATING PROTEIN"/>
    <property type="match status" value="1"/>
</dbReference>
<evidence type="ECO:0000256" key="1">
    <source>
        <dbReference type="ARBA" id="ARBA00022468"/>
    </source>
</evidence>
<feature type="region of interest" description="Disordered" evidence="2">
    <location>
        <begin position="578"/>
        <end position="670"/>
    </location>
</feature>
<feature type="compositionally biased region" description="Pro residues" evidence="2">
    <location>
        <begin position="661"/>
        <end position="670"/>
    </location>
</feature>
<dbReference type="PANTHER" id="PTHR23176:SF125">
    <property type="entry name" value="GTPASE ACTIVATOR (BEM2), PUTATIVE (AFU_ORTHOLOGUE AFUA_7G04450)-RELATED"/>
    <property type="match status" value="1"/>
</dbReference>
<dbReference type="InterPro" id="IPR050729">
    <property type="entry name" value="Rho-GAP"/>
</dbReference>
<feature type="compositionally biased region" description="Low complexity" evidence="2">
    <location>
        <begin position="10"/>
        <end position="19"/>
    </location>
</feature>
<dbReference type="SMART" id="SM00324">
    <property type="entry name" value="RhoGAP"/>
    <property type="match status" value="1"/>
</dbReference>
<dbReference type="InterPro" id="IPR008936">
    <property type="entry name" value="Rho_GTPase_activation_prot"/>
</dbReference>
<feature type="compositionally biased region" description="Polar residues" evidence="2">
    <location>
        <begin position="154"/>
        <end position="171"/>
    </location>
</feature>
<dbReference type="PROSITE" id="PS50238">
    <property type="entry name" value="RHOGAP"/>
    <property type="match status" value="1"/>
</dbReference>
<feature type="domain" description="Rho-GAP" evidence="3">
    <location>
        <begin position="377"/>
        <end position="583"/>
    </location>
</feature>
<comment type="caution">
    <text evidence="4">The sequence shown here is derived from an EMBL/GenBank/DDBJ whole genome shotgun (WGS) entry which is preliminary data.</text>
</comment>